<dbReference type="Pfam" id="PF22692">
    <property type="entry name" value="LlgE_F_G_D1"/>
    <property type="match status" value="1"/>
</dbReference>
<evidence type="ECO:0000256" key="2">
    <source>
        <dbReference type="RuleBase" id="RU362116"/>
    </source>
</evidence>
<dbReference type="InterPro" id="IPR020013">
    <property type="entry name" value="Flagellar_FlgE/F/G"/>
</dbReference>
<evidence type="ECO:0000259" key="4">
    <source>
        <dbReference type="Pfam" id="PF06429"/>
    </source>
</evidence>
<dbReference type="GO" id="GO:0009425">
    <property type="term" value="C:bacterial-type flagellum basal body"/>
    <property type="evidence" value="ECO:0007669"/>
    <property type="project" value="UniProtKB-SubCell"/>
</dbReference>
<proteinExistence type="inferred from homology"/>
<dbReference type="GO" id="GO:0071978">
    <property type="term" value="P:bacterial-type flagellum-dependent swarming motility"/>
    <property type="evidence" value="ECO:0007669"/>
    <property type="project" value="TreeGrafter"/>
</dbReference>
<feature type="domain" description="Flagellar basal body rod protein N-terminal" evidence="3">
    <location>
        <begin position="13"/>
        <end position="35"/>
    </location>
</feature>
<reference evidence="6" key="2">
    <citation type="submission" date="2021-04" db="EMBL/GenBank/DDBJ databases">
        <authorList>
            <person name="Gilroy R."/>
        </authorList>
    </citation>
    <scope>NUCLEOTIDE SEQUENCE</scope>
    <source>
        <strain evidence="6">CHK192-8294</strain>
    </source>
</reference>
<dbReference type="InterPro" id="IPR001444">
    <property type="entry name" value="Flag_bb_rod_N"/>
</dbReference>
<evidence type="ECO:0000259" key="3">
    <source>
        <dbReference type="Pfam" id="PF00460"/>
    </source>
</evidence>
<dbReference type="EMBL" id="DWXO01000077">
    <property type="protein sequence ID" value="HJB80914.1"/>
    <property type="molecule type" value="Genomic_DNA"/>
</dbReference>
<keyword evidence="2" id="KW-0975">Bacterial flagellum</keyword>
<organism evidence="6 7">
    <name type="scientific">Candidatus Flavonifractor intestinigallinarum</name>
    <dbReference type="NCBI Taxonomy" id="2838586"/>
    <lineage>
        <taxon>Bacteria</taxon>
        <taxon>Bacillati</taxon>
        <taxon>Bacillota</taxon>
        <taxon>Clostridia</taxon>
        <taxon>Eubacteriales</taxon>
        <taxon>Oscillospiraceae</taxon>
        <taxon>Flavonifractor</taxon>
    </lineage>
</organism>
<comment type="similarity">
    <text evidence="1 2">Belongs to the flagella basal body rod proteins family.</text>
</comment>
<dbReference type="InterPro" id="IPR037925">
    <property type="entry name" value="FlgE/F/G-like"/>
</dbReference>
<protein>
    <submittedName>
        <fullName evidence="6">Flagellar hook-basal body protein</fullName>
    </submittedName>
</protein>
<dbReference type="PANTHER" id="PTHR30435:SF19">
    <property type="entry name" value="FLAGELLAR BASAL-BODY ROD PROTEIN FLGG"/>
    <property type="match status" value="1"/>
</dbReference>
<evidence type="ECO:0000259" key="5">
    <source>
        <dbReference type="Pfam" id="PF22692"/>
    </source>
</evidence>
<accession>A0A9D2SBN9</accession>
<dbReference type="Pfam" id="PF00460">
    <property type="entry name" value="Flg_bb_rod"/>
    <property type="match status" value="1"/>
</dbReference>
<evidence type="ECO:0000256" key="1">
    <source>
        <dbReference type="ARBA" id="ARBA00009677"/>
    </source>
</evidence>
<comment type="subcellular location">
    <subcellularLocation>
        <location evidence="2">Bacterial flagellum basal body</location>
    </subcellularLocation>
</comment>
<reference evidence="6" key="1">
    <citation type="journal article" date="2021" name="PeerJ">
        <title>Extensive microbial diversity within the chicken gut microbiome revealed by metagenomics and culture.</title>
        <authorList>
            <person name="Gilroy R."/>
            <person name="Ravi A."/>
            <person name="Getino M."/>
            <person name="Pursley I."/>
            <person name="Horton D.L."/>
            <person name="Alikhan N.F."/>
            <person name="Baker D."/>
            <person name="Gharbi K."/>
            <person name="Hall N."/>
            <person name="Watson M."/>
            <person name="Adriaenssens E.M."/>
            <person name="Foster-Nyarko E."/>
            <person name="Jarju S."/>
            <person name="Secka A."/>
            <person name="Antonio M."/>
            <person name="Oren A."/>
            <person name="Chaudhuri R.R."/>
            <person name="La Ragione R."/>
            <person name="Hildebrand F."/>
            <person name="Pallen M.J."/>
        </authorList>
    </citation>
    <scope>NUCLEOTIDE SEQUENCE</scope>
    <source>
        <strain evidence="6">CHK192-8294</strain>
    </source>
</reference>
<dbReference type="InterPro" id="IPR053967">
    <property type="entry name" value="LlgE_F_G-like_D1"/>
</dbReference>
<comment type="caution">
    <text evidence="6">The sequence shown here is derived from an EMBL/GenBank/DDBJ whole genome shotgun (WGS) entry which is preliminary data.</text>
</comment>
<dbReference type="PANTHER" id="PTHR30435">
    <property type="entry name" value="FLAGELLAR PROTEIN"/>
    <property type="match status" value="1"/>
</dbReference>
<gene>
    <name evidence="6" type="ORF">H9712_08005</name>
</gene>
<feature type="domain" description="Flagellar hook protein FlgE/F/G-like D1" evidence="5">
    <location>
        <begin position="94"/>
        <end position="129"/>
    </location>
</feature>
<keyword evidence="6" id="KW-0969">Cilium</keyword>
<feature type="domain" description="Flagellar basal-body/hook protein C-terminal" evidence="4">
    <location>
        <begin position="206"/>
        <end position="245"/>
    </location>
</feature>
<name>A0A9D2SBN9_9FIRM</name>
<dbReference type="SUPFAM" id="SSF117143">
    <property type="entry name" value="Flagellar hook protein flgE"/>
    <property type="match status" value="1"/>
</dbReference>
<dbReference type="Pfam" id="PF06429">
    <property type="entry name" value="Flg_bbr_C"/>
    <property type="match status" value="1"/>
</dbReference>
<dbReference type="NCBIfam" id="TIGR03506">
    <property type="entry name" value="FlgEFG_subfam"/>
    <property type="match status" value="1"/>
</dbReference>
<dbReference type="Proteomes" id="UP000823921">
    <property type="component" value="Unassembled WGS sequence"/>
</dbReference>
<evidence type="ECO:0000313" key="6">
    <source>
        <dbReference type="EMBL" id="HJB80914.1"/>
    </source>
</evidence>
<dbReference type="AlphaFoldDB" id="A0A9D2SBN9"/>
<keyword evidence="6" id="KW-0966">Cell projection</keyword>
<sequence>MTKGFYQLTSGILSQGRRLDVVGNNMTNLSTPGYKAETYTDRTFEEVLISRVGNKDKSGAEVIGEESYILAPDQLYVNYDQGSYKETGLTLDFAIQGDGFFAIQTDNGVEYTRSGSFCLDDQGRLSLAGHGTVLGTDGQPITLYTDQITADGAGRIYTQDGAYQGQLGVYTFGDNEQLAKGESGLFQANGQQAQLQNQPQVSWKWLEESNVDMLQEMSRMLTAQRNLQSGAQVLKLYDGLLTKATTELGRL</sequence>
<dbReference type="InterPro" id="IPR010930">
    <property type="entry name" value="Flg_bb/hook_C_dom"/>
</dbReference>
<keyword evidence="6" id="KW-0282">Flagellum</keyword>
<evidence type="ECO:0000313" key="7">
    <source>
        <dbReference type="Proteomes" id="UP000823921"/>
    </source>
</evidence>